<evidence type="ECO:0000256" key="2">
    <source>
        <dbReference type="ARBA" id="ARBA00006574"/>
    </source>
</evidence>
<comment type="domain">
    <text evidence="8">The C-terminus contains a calmodulin-binding domain, which binds calmodulin in a calcium-dependent fashion.</text>
</comment>
<dbReference type="PANTHER" id="PTHR31942">
    <property type="entry name" value="MLO-LIKE PROTEIN 1"/>
    <property type="match status" value="1"/>
</dbReference>
<evidence type="ECO:0000256" key="8">
    <source>
        <dbReference type="RuleBase" id="RU280816"/>
    </source>
</evidence>
<comment type="similarity">
    <text evidence="2 8">Belongs to the MLO family.</text>
</comment>
<gene>
    <name evidence="8" type="primary">MLO</name>
    <name evidence="10" type="ORF">HPP92_023403</name>
</gene>
<feature type="transmembrane region" description="Helical" evidence="9">
    <location>
        <begin position="272"/>
        <end position="291"/>
    </location>
</feature>
<dbReference type="Pfam" id="PF03094">
    <property type="entry name" value="Mlo"/>
    <property type="match status" value="2"/>
</dbReference>
<name>A0A835PX80_VANPL</name>
<accession>A0A835PX80</accession>
<keyword evidence="4 8" id="KW-0611">Plant defense</keyword>
<evidence type="ECO:0000256" key="6">
    <source>
        <dbReference type="ARBA" id="ARBA00023136"/>
    </source>
</evidence>
<organism evidence="10 11">
    <name type="scientific">Vanilla planifolia</name>
    <name type="common">Vanilla</name>
    <dbReference type="NCBI Taxonomy" id="51239"/>
    <lineage>
        <taxon>Eukaryota</taxon>
        <taxon>Viridiplantae</taxon>
        <taxon>Streptophyta</taxon>
        <taxon>Embryophyta</taxon>
        <taxon>Tracheophyta</taxon>
        <taxon>Spermatophyta</taxon>
        <taxon>Magnoliopsida</taxon>
        <taxon>Liliopsida</taxon>
        <taxon>Asparagales</taxon>
        <taxon>Orchidaceae</taxon>
        <taxon>Vanilloideae</taxon>
        <taxon>Vanilleae</taxon>
        <taxon>Vanilla</taxon>
    </lineage>
</organism>
<evidence type="ECO:0000313" key="11">
    <source>
        <dbReference type="Proteomes" id="UP000639772"/>
    </source>
</evidence>
<dbReference type="Proteomes" id="UP000639772">
    <property type="component" value="Chromosome 12"/>
</dbReference>
<comment type="function">
    <text evidence="8">May be involved in modulation of pathogen defense and leaf cell death.</text>
</comment>
<keyword evidence="5 8" id="KW-1133">Transmembrane helix</keyword>
<dbReference type="EMBL" id="JADCNM010000012">
    <property type="protein sequence ID" value="KAG0460275.1"/>
    <property type="molecule type" value="Genomic_DNA"/>
</dbReference>
<evidence type="ECO:0000256" key="5">
    <source>
        <dbReference type="ARBA" id="ARBA00022989"/>
    </source>
</evidence>
<keyword evidence="3 8" id="KW-0812">Transmembrane</keyword>
<keyword evidence="7 8" id="KW-0568">Pathogenesis-related protein</keyword>
<comment type="subcellular location">
    <subcellularLocation>
        <location evidence="1 8">Membrane</location>
        <topology evidence="1 8">Multi-pass membrane protein</topology>
    </subcellularLocation>
</comment>
<dbReference type="PANTHER" id="PTHR31942:SF52">
    <property type="entry name" value="MLO-LIKE PROTEIN 1"/>
    <property type="match status" value="1"/>
</dbReference>
<keyword evidence="8" id="KW-0112">Calmodulin-binding</keyword>
<dbReference type="AlphaFoldDB" id="A0A835PX80"/>
<comment type="caution">
    <text evidence="10">The sequence shown here is derived from an EMBL/GenBank/DDBJ whole genome shotgun (WGS) entry which is preliminary data.</text>
</comment>
<dbReference type="InterPro" id="IPR004326">
    <property type="entry name" value="Mlo"/>
</dbReference>
<evidence type="ECO:0000256" key="1">
    <source>
        <dbReference type="ARBA" id="ARBA00004141"/>
    </source>
</evidence>
<dbReference type="GO" id="GO:0006952">
    <property type="term" value="P:defense response"/>
    <property type="evidence" value="ECO:0007669"/>
    <property type="project" value="UniProtKB-KW"/>
</dbReference>
<evidence type="ECO:0000256" key="4">
    <source>
        <dbReference type="ARBA" id="ARBA00022821"/>
    </source>
</evidence>
<evidence type="ECO:0000256" key="3">
    <source>
        <dbReference type="ARBA" id="ARBA00022692"/>
    </source>
</evidence>
<feature type="transmembrane region" description="Helical" evidence="9">
    <location>
        <begin position="353"/>
        <end position="377"/>
    </location>
</feature>
<dbReference type="GO" id="GO:0016020">
    <property type="term" value="C:membrane"/>
    <property type="evidence" value="ECO:0007669"/>
    <property type="project" value="UniProtKB-SubCell"/>
</dbReference>
<proteinExistence type="inferred from homology"/>
<feature type="transmembrane region" description="Helical" evidence="9">
    <location>
        <begin position="16"/>
        <end position="36"/>
    </location>
</feature>
<dbReference type="GO" id="GO:0005516">
    <property type="term" value="F:calmodulin binding"/>
    <property type="evidence" value="ECO:0007669"/>
    <property type="project" value="UniProtKB-KW"/>
</dbReference>
<reference evidence="10 11" key="1">
    <citation type="journal article" date="2020" name="Nat. Food">
        <title>A phased Vanilla planifolia genome enables genetic improvement of flavour and production.</title>
        <authorList>
            <person name="Hasing T."/>
            <person name="Tang H."/>
            <person name="Brym M."/>
            <person name="Khazi F."/>
            <person name="Huang T."/>
            <person name="Chambers A.H."/>
        </authorList>
    </citation>
    <scope>NUCLEOTIDE SEQUENCE [LARGE SCALE GENOMIC DNA]</scope>
    <source>
        <tissue evidence="10">Leaf</tissue>
    </source>
</reference>
<dbReference type="OrthoDB" id="1388414at2759"/>
<evidence type="ECO:0000313" key="10">
    <source>
        <dbReference type="EMBL" id="KAG0460275.1"/>
    </source>
</evidence>
<evidence type="ECO:0000256" key="9">
    <source>
        <dbReference type="SAM" id="Phobius"/>
    </source>
</evidence>
<evidence type="ECO:0000256" key="7">
    <source>
        <dbReference type="ARBA" id="ARBA00023265"/>
    </source>
</evidence>
<protein>
    <recommendedName>
        <fullName evidence="8">MLO-like protein</fullName>
    </recommendedName>
</protein>
<keyword evidence="6 8" id="KW-0472">Membrane</keyword>
<sequence length="429" mass="48867">MGEANKEPKLEGAPTWIVAVVCAVIICASLLFERFLHRLGKALVRMNKKSLFQALEKLKGELMLMGFISLLLVVSQGGIQKICIPESYTRHLRPCRGGDLSEAAADGNRKGSAAHVRSRFSGAPSAGRRLLADVGSDHCERQANSYMEEMGKIHPRRSSWRWYDLNISLALSLLPFTETDVCYAHTLNHADSNSSAHHHEIKFIRDHFHGTGKDSLILSWVYSFFKQFHGSLTKSDYRALRSGFIMTHCKGNLKFDFHKYLVRCLEADYKKVVGISWYLWVLVVMLLLVNVGGWHGFFWLSFVPLILLLTVGTKLEHIIIELARAVAEQQTEKEEQVFVKPSDDIFWFHRPRLLLVFIHLILFLVAFESAYFFWILLTYGYSSCIMDRTKYAIPRLVISFVVRVFLQLQDPASVCTCLPNGEFTKTGSL</sequence>